<comment type="caution">
    <text evidence="1">The sequence shown here is derived from an EMBL/GenBank/DDBJ whole genome shotgun (WGS) entry which is preliminary data.</text>
</comment>
<dbReference type="AlphaFoldDB" id="A0AAV4MNZ4"/>
<keyword evidence="2" id="KW-1185">Reference proteome</keyword>
<organism evidence="1 2">
    <name type="scientific">Caerostris extrusa</name>
    <name type="common">Bark spider</name>
    <name type="synonym">Caerostris bankana</name>
    <dbReference type="NCBI Taxonomy" id="172846"/>
    <lineage>
        <taxon>Eukaryota</taxon>
        <taxon>Metazoa</taxon>
        <taxon>Ecdysozoa</taxon>
        <taxon>Arthropoda</taxon>
        <taxon>Chelicerata</taxon>
        <taxon>Arachnida</taxon>
        <taxon>Araneae</taxon>
        <taxon>Araneomorphae</taxon>
        <taxon>Entelegynae</taxon>
        <taxon>Araneoidea</taxon>
        <taxon>Araneidae</taxon>
        <taxon>Caerostris</taxon>
    </lineage>
</organism>
<accession>A0AAV4MNZ4</accession>
<proteinExistence type="predicted"/>
<name>A0AAV4MNZ4_CAEEX</name>
<dbReference type="Proteomes" id="UP001054945">
    <property type="component" value="Unassembled WGS sequence"/>
</dbReference>
<sequence length="107" mass="11815">MLSISFCFKEKGQRNSVSSLRTDCPIQESSTIPRTRNLVVFFAAVKCGKCRSNQGFNLNAGNRDLCVNEPPLNDVSSHVTYPPAMRDNTCRGEDRCAVAVTYNNALP</sequence>
<reference evidence="1 2" key="1">
    <citation type="submission" date="2021-06" db="EMBL/GenBank/DDBJ databases">
        <title>Caerostris extrusa draft genome.</title>
        <authorList>
            <person name="Kono N."/>
            <person name="Arakawa K."/>
        </authorList>
    </citation>
    <scope>NUCLEOTIDE SEQUENCE [LARGE SCALE GENOMIC DNA]</scope>
</reference>
<evidence type="ECO:0000313" key="1">
    <source>
        <dbReference type="EMBL" id="GIX72524.1"/>
    </source>
</evidence>
<dbReference type="EMBL" id="BPLR01002326">
    <property type="protein sequence ID" value="GIX72524.1"/>
    <property type="molecule type" value="Genomic_DNA"/>
</dbReference>
<evidence type="ECO:0000313" key="2">
    <source>
        <dbReference type="Proteomes" id="UP001054945"/>
    </source>
</evidence>
<protein>
    <submittedName>
        <fullName evidence="1">Uncharacterized protein</fullName>
    </submittedName>
</protein>
<gene>
    <name evidence="1" type="ORF">CEXT_626861</name>
</gene>